<evidence type="ECO:0000256" key="2">
    <source>
        <dbReference type="ARBA" id="ARBA00022980"/>
    </source>
</evidence>
<dbReference type="Pfam" id="PF00673">
    <property type="entry name" value="Ribosomal_L5_C"/>
    <property type="match status" value="1"/>
</dbReference>
<dbReference type="PROSITE" id="PS00358">
    <property type="entry name" value="RIBOSOMAL_L5"/>
    <property type="match status" value="1"/>
</dbReference>
<comment type="caution">
    <text evidence="9">The sequence shown here is derived from an EMBL/GenBank/DDBJ whole genome shotgun (WGS) entry which is preliminary data.</text>
</comment>
<protein>
    <recommendedName>
        <fullName evidence="4 5">Large ribosomal subunit protein uL5</fullName>
    </recommendedName>
</protein>
<dbReference type="PANTHER" id="PTHR11994">
    <property type="entry name" value="60S RIBOSOMAL PROTEIN L11-RELATED"/>
    <property type="match status" value="1"/>
</dbReference>
<dbReference type="InterPro" id="IPR002132">
    <property type="entry name" value="Ribosomal_uL5"/>
</dbReference>
<dbReference type="GO" id="GO:0005840">
    <property type="term" value="C:ribosome"/>
    <property type="evidence" value="ECO:0007669"/>
    <property type="project" value="UniProtKB-KW"/>
</dbReference>
<dbReference type="InterPro" id="IPR031310">
    <property type="entry name" value="Ribosomal_uL5_N"/>
</dbReference>
<dbReference type="InterPro" id="IPR031309">
    <property type="entry name" value="Ribosomal_uL5_C"/>
</dbReference>
<keyword evidence="5" id="KW-0694">RNA-binding</keyword>
<proteinExistence type="inferred from homology"/>
<dbReference type="EMBL" id="MFDT01000047">
    <property type="protein sequence ID" value="OGE64719.1"/>
    <property type="molecule type" value="Genomic_DNA"/>
</dbReference>
<comment type="subunit">
    <text evidence="5">Part of the 50S ribosomal subunit; part of the 5S rRNA/L5/L18/L25 subcomplex. Contacts the 5S rRNA and the P site tRNA. Forms a bridge to the 30S subunit in the 70S ribosome.</text>
</comment>
<dbReference type="FunFam" id="3.30.1440.10:FF:000001">
    <property type="entry name" value="50S ribosomal protein L5"/>
    <property type="match status" value="1"/>
</dbReference>
<evidence type="ECO:0000259" key="8">
    <source>
        <dbReference type="Pfam" id="PF00673"/>
    </source>
</evidence>
<dbReference type="GO" id="GO:1990904">
    <property type="term" value="C:ribonucleoprotein complex"/>
    <property type="evidence" value="ECO:0007669"/>
    <property type="project" value="UniProtKB-KW"/>
</dbReference>
<keyword evidence="2 5" id="KW-0689">Ribosomal protein</keyword>
<evidence type="ECO:0000256" key="1">
    <source>
        <dbReference type="ARBA" id="ARBA00008553"/>
    </source>
</evidence>
<comment type="similarity">
    <text evidence="1 5 6">Belongs to the universal ribosomal protein uL5 family.</text>
</comment>
<keyword evidence="3 5" id="KW-0687">Ribonucleoprotein</keyword>
<dbReference type="SUPFAM" id="SSF55282">
    <property type="entry name" value="RL5-like"/>
    <property type="match status" value="1"/>
</dbReference>
<feature type="domain" description="Large ribosomal subunit protein uL5 C-terminal" evidence="8">
    <location>
        <begin position="84"/>
        <end position="177"/>
    </location>
</feature>
<evidence type="ECO:0000256" key="5">
    <source>
        <dbReference type="HAMAP-Rule" id="MF_01333"/>
    </source>
</evidence>
<sequence length="179" mass="19803">MQRLKEKYFKEIREKLQQELGLKNKLAVPSVAKIVISIGLGEAKDNSGILDKVKVYLSALAGQNPVVTKAKKSIAAFKVAQGQPIGMMVTLRGDKMYAFLDKLVSIALPKVRDFRGISADAFDQNGNLNIGLKEQTIFPEVDYKSVDKTRGLAVTITTTARNKQEGKKLLEYLGMPFRS</sequence>
<dbReference type="Pfam" id="PF00281">
    <property type="entry name" value="Ribosomal_L5"/>
    <property type="match status" value="1"/>
</dbReference>
<accession>A0A1F5MHA0</accession>
<dbReference type="AlphaFoldDB" id="A0A1F5MHA0"/>
<dbReference type="Proteomes" id="UP000178859">
    <property type="component" value="Unassembled WGS sequence"/>
</dbReference>
<dbReference type="InterPro" id="IPR020930">
    <property type="entry name" value="Ribosomal_uL5_bac-type"/>
</dbReference>
<dbReference type="NCBIfam" id="NF000585">
    <property type="entry name" value="PRK00010.1"/>
    <property type="match status" value="1"/>
</dbReference>
<comment type="function">
    <text evidence="5">This is 1 of the proteins that bind and probably mediate the attachment of the 5S RNA into the large ribosomal subunit, where it forms part of the central protuberance. In the 70S ribosome it contacts protein S13 of the 30S subunit (bridge B1b), connecting the 2 subunits; this bridge is implicated in subunit movement. Contacts the P site tRNA; the 5S rRNA and some of its associated proteins might help stabilize positioning of ribosome-bound tRNAs.</text>
</comment>
<keyword evidence="5" id="KW-0820">tRNA-binding</keyword>
<keyword evidence="5" id="KW-0699">rRNA-binding</keyword>
<evidence type="ECO:0000313" key="10">
    <source>
        <dbReference type="Proteomes" id="UP000178859"/>
    </source>
</evidence>
<dbReference type="GO" id="GO:0003735">
    <property type="term" value="F:structural constituent of ribosome"/>
    <property type="evidence" value="ECO:0007669"/>
    <property type="project" value="InterPro"/>
</dbReference>
<dbReference type="GO" id="GO:0019843">
    <property type="term" value="F:rRNA binding"/>
    <property type="evidence" value="ECO:0007669"/>
    <property type="project" value="UniProtKB-UniRule"/>
</dbReference>
<reference evidence="9 10" key="1">
    <citation type="journal article" date="2016" name="Nat. Commun.">
        <title>Thousands of microbial genomes shed light on interconnected biogeochemical processes in an aquifer system.</title>
        <authorList>
            <person name="Anantharaman K."/>
            <person name="Brown C.T."/>
            <person name="Hug L.A."/>
            <person name="Sharon I."/>
            <person name="Castelle C.J."/>
            <person name="Probst A.J."/>
            <person name="Thomas B.C."/>
            <person name="Singh A."/>
            <person name="Wilkins M.J."/>
            <person name="Karaoz U."/>
            <person name="Brodie E.L."/>
            <person name="Williams K.H."/>
            <person name="Hubbard S.S."/>
            <person name="Banfield J.F."/>
        </authorList>
    </citation>
    <scope>NUCLEOTIDE SEQUENCE [LARGE SCALE GENOMIC DNA]</scope>
</reference>
<gene>
    <name evidence="5" type="primary">rplE</name>
    <name evidence="9" type="ORF">A3I48_04130</name>
</gene>
<dbReference type="Gene3D" id="3.30.1440.10">
    <property type="match status" value="1"/>
</dbReference>
<evidence type="ECO:0000256" key="4">
    <source>
        <dbReference type="ARBA" id="ARBA00035245"/>
    </source>
</evidence>
<dbReference type="PIRSF" id="PIRSF002161">
    <property type="entry name" value="Ribosomal_L5"/>
    <property type="match status" value="1"/>
</dbReference>
<name>A0A1F5MHA0_9BACT</name>
<organism evidence="9 10">
    <name type="scientific">Candidatus Daviesbacteria bacterium RIFCSPLOWO2_02_FULL_36_7</name>
    <dbReference type="NCBI Taxonomy" id="1797792"/>
    <lineage>
        <taxon>Bacteria</taxon>
        <taxon>Candidatus Daviesiibacteriota</taxon>
    </lineage>
</organism>
<evidence type="ECO:0000256" key="6">
    <source>
        <dbReference type="RuleBase" id="RU003930"/>
    </source>
</evidence>
<evidence type="ECO:0000259" key="7">
    <source>
        <dbReference type="Pfam" id="PF00281"/>
    </source>
</evidence>
<feature type="domain" description="Large ribosomal subunit protein uL5 N-terminal" evidence="7">
    <location>
        <begin position="24"/>
        <end position="79"/>
    </location>
</feature>
<dbReference type="InterPro" id="IPR020929">
    <property type="entry name" value="Ribosomal_uL5_CS"/>
</dbReference>
<dbReference type="InterPro" id="IPR022803">
    <property type="entry name" value="Ribosomal_uL5_dom_sf"/>
</dbReference>
<evidence type="ECO:0000256" key="3">
    <source>
        <dbReference type="ARBA" id="ARBA00023274"/>
    </source>
</evidence>
<evidence type="ECO:0000313" key="9">
    <source>
        <dbReference type="EMBL" id="OGE64719.1"/>
    </source>
</evidence>
<dbReference type="GO" id="GO:0006412">
    <property type="term" value="P:translation"/>
    <property type="evidence" value="ECO:0007669"/>
    <property type="project" value="UniProtKB-UniRule"/>
</dbReference>
<dbReference type="HAMAP" id="MF_01333_B">
    <property type="entry name" value="Ribosomal_uL5_B"/>
    <property type="match status" value="1"/>
</dbReference>
<dbReference type="GO" id="GO:0000049">
    <property type="term" value="F:tRNA binding"/>
    <property type="evidence" value="ECO:0007669"/>
    <property type="project" value="UniProtKB-UniRule"/>
</dbReference>